<evidence type="ECO:0008006" key="4">
    <source>
        <dbReference type="Google" id="ProtNLM"/>
    </source>
</evidence>
<name>A0A8T0RV96_PANVG</name>
<keyword evidence="1" id="KW-0732">Signal</keyword>
<accession>A0A8T0RV96</accession>
<dbReference type="AlphaFoldDB" id="A0A8T0RV96"/>
<evidence type="ECO:0000313" key="3">
    <source>
        <dbReference type="Proteomes" id="UP000823388"/>
    </source>
</evidence>
<sequence length="65" mass="6846">MGCEMGALLLRFISFQSIFVPLVLAAPATWVPCLVLAWTGRGCGGGSKGKLVRFCLPSGLRFTGS</sequence>
<protein>
    <recommendedName>
        <fullName evidence="4">Secreted protein</fullName>
    </recommendedName>
</protein>
<reference evidence="2" key="1">
    <citation type="submission" date="2020-05" db="EMBL/GenBank/DDBJ databases">
        <title>WGS assembly of Panicum virgatum.</title>
        <authorList>
            <person name="Lovell J.T."/>
            <person name="Jenkins J."/>
            <person name="Shu S."/>
            <person name="Juenger T.E."/>
            <person name="Schmutz J."/>
        </authorList>
    </citation>
    <scope>NUCLEOTIDE SEQUENCE</scope>
    <source>
        <strain evidence="2">AP13</strain>
    </source>
</reference>
<evidence type="ECO:0000256" key="1">
    <source>
        <dbReference type="SAM" id="SignalP"/>
    </source>
</evidence>
<feature type="signal peptide" evidence="1">
    <location>
        <begin position="1"/>
        <end position="25"/>
    </location>
</feature>
<comment type="caution">
    <text evidence="2">The sequence shown here is derived from an EMBL/GenBank/DDBJ whole genome shotgun (WGS) entry which is preliminary data.</text>
</comment>
<dbReference type="Proteomes" id="UP000823388">
    <property type="component" value="Chromosome 5N"/>
</dbReference>
<organism evidence="2 3">
    <name type="scientific">Panicum virgatum</name>
    <name type="common">Blackwell switchgrass</name>
    <dbReference type="NCBI Taxonomy" id="38727"/>
    <lineage>
        <taxon>Eukaryota</taxon>
        <taxon>Viridiplantae</taxon>
        <taxon>Streptophyta</taxon>
        <taxon>Embryophyta</taxon>
        <taxon>Tracheophyta</taxon>
        <taxon>Spermatophyta</taxon>
        <taxon>Magnoliopsida</taxon>
        <taxon>Liliopsida</taxon>
        <taxon>Poales</taxon>
        <taxon>Poaceae</taxon>
        <taxon>PACMAD clade</taxon>
        <taxon>Panicoideae</taxon>
        <taxon>Panicodae</taxon>
        <taxon>Paniceae</taxon>
        <taxon>Panicinae</taxon>
        <taxon>Panicum</taxon>
        <taxon>Panicum sect. Hiantes</taxon>
    </lineage>
</organism>
<gene>
    <name evidence="2" type="ORF">PVAP13_5NG358862</name>
</gene>
<dbReference type="EMBL" id="CM029046">
    <property type="protein sequence ID" value="KAG2588626.1"/>
    <property type="molecule type" value="Genomic_DNA"/>
</dbReference>
<evidence type="ECO:0000313" key="2">
    <source>
        <dbReference type="EMBL" id="KAG2588626.1"/>
    </source>
</evidence>
<proteinExistence type="predicted"/>
<keyword evidence="3" id="KW-1185">Reference proteome</keyword>
<feature type="chain" id="PRO_5035902967" description="Secreted protein" evidence="1">
    <location>
        <begin position="26"/>
        <end position="65"/>
    </location>
</feature>